<keyword evidence="4" id="KW-1185">Reference proteome</keyword>
<reference evidence="3 4" key="1">
    <citation type="submission" date="2017-10" db="EMBL/GenBank/DDBJ databases">
        <title>Development of genomic resources for the powdery mildew, Erysiphe pulchra.</title>
        <authorList>
            <person name="Wadl P.A."/>
            <person name="Mack B.M."/>
            <person name="Moore G."/>
            <person name="Beltz S.B."/>
        </authorList>
    </citation>
    <scope>NUCLEOTIDE SEQUENCE [LARGE SCALE GENOMIC DNA]</scope>
    <source>
        <strain evidence="3">Cflorida</strain>
    </source>
</reference>
<gene>
    <name evidence="3" type="ORF">EPUL_001899</name>
</gene>
<feature type="compositionally biased region" description="Basic and acidic residues" evidence="1">
    <location>
        <begin position="355"/>
        <end position="387"/>
    </location>
</feature>
<feature type="region of interest" description="Disordered" evidence="1">
    <location>
        <begin position="336"/>
        <end position="432"/>
    </location>
</feature>
<dbReference type="AlphaFoldDB" id="A0A2S4PXH6"/>
<dbReference type="Pfam" id="PF11327">
    <property type="entry name" value="Egh16-like"/>
    <property type="match status" value="1"/>
</dbReference>
<feature type="non-terminal residue" evidence="3">
    <location>
        <position position="432"/>
    </location>
</feature>
<feature type="compositionally biased region" description="Basic and acidic residues" evidence="1">
    <location>
        <begin position="400"/>
        <end position="424"/>
    </location>
</feature>
<evidence type="ECO:0000256" key="2">
    <source>
        <dbReference type="SAM" id="SignalP"/>
    </source>
</evidence>
<organism evidence="3 4">
    <name type="scientific">Erysiphe pulchra</name>
    <dbReference type="NCBI Taxonomy" id="225359"/>
    <lineage>
        <taxon>Eukaryota</taxon>
        <taxon>Fungi</taxon>
        <taxon>Dikarya</taxon>
        <taxon>Ascomycota</taxon>
        <taxon>Pezizomycotina</taxon>
        <taxon>Leotiomycetes</taxon>
        <taxon>Erysiphales</taxon>
        <taxon>Erysiphaceae</taxon>
        <taxon>Erysiphe</taxon>
    </lineage>
</organism>
<proteinExistence type="predicted"/>
<dbReference type="Proteomes" id="UP000237438">
    <property type="component" value="Unassembled WGS sequence"/>
</dbReference>
<accession>A0A2S4PXH6</accession>
<dbReference type="OrthoDB" id="5310497at2759"/>
<dbReference type="InterPro" id="IPR021476">
    <property type="entry name" value="Egh16-like"/>
</dbReference>
<feature type="region of interest" description="Disordered" evidence="1">
    <location>
        <begin position="302"/>
        <end position="322"/>
    </location>
</feature>
<evidence type="ECO:0000313" key="3">
    <source>
        <dbReference type="EMBL" id="POS86760.1"/>
    </source>
</evidence>
<keyword evidence="2" id="KW-0732">Signal</keyword>
<dbReference type="PANTHER" id="PTHR34618">
    <property type="entry name" value="SURFACE PROTEIN MAS1, PUTATIVE-RELATED"/>
    <property type="match status" value="1"/>
</dbReference>
<name>A0A2S4PXH6_9PEZI</name>
<evidence type="ECO:0000313" key="4">
    <source>
        <dbReference type="Proteomes" id="UP000237438"/>
    </source>
</evidence>
<protein>
    <submittedName>
        <fullName evidence="3">Cell surface protein</fullName>
    </submittedName>
</protein>
<dbReference type="PANTHER" id="PTHR34618:SF1">
    <property type="entry name" value="SECRETED PROTEIN"/>
    <property type="match status" value="1"/>
</dbReference>
<feature type="region of interest" description="Disordered" evidence="1">
    <location>
        <begin position="63"/>
        <end position="82"/>
    </location>
</feature>
<feature type="signal peptide" evidence="2">
    <location>
        <begin position="1"/>
        <end position="19"/>
    </location>
</feature>
<feature type="chain" id="PRO_5015523877" evidence="2">
    <location>
        <begin position="20"/>
        <end position="432"/>
    </location>
</feature>
<dbReference type="EMBL" id="PEDP01000258">
    <property type="protein sequence ID" value="POS86760.1"/>
    <property type="molecule type" value="Genomic_DNA"/>
</dbReference>
<feature type="compositionally biased region" description="Acidic residues" evidence="1">
    <location>
        <begin position="388"/>
        <end position="399"/>
    </location>
</feature>
<evidence type="ECO:0000256" key="1">
    <source>
        <dbReference type="SAM" id="MobiDB-lite"/>
    </source>
</evidence>
<sequence>MRYSSSLLVAAFTITNVFAHGVIDSVQGANGVDMPGLSVADGTPRDCASPLCGSEADTSIIRNRELGSNKATGLGRTQGGGPVDASKMVSMFMSGDGGNSTSNKQARDIHAANLLRRSLAVRAANGGKKTPKGTVETGVKAAMGAGASSGMPTCADDGTVKMTFHQVNQDGAGPLSAMVDGTSGGMDPKAFQKATVTKNVPGIGIGGLSAAAVMDFPVEAKMPEGMTCEASVGGVDNVCVMKLQNSAAAGPFGGSVAFTQSAKAKKRAIEYNLRKRNFARALVNKRKPDAVSDALAALEATGSATKAEDGEDEIDEKNLTKRQQDEVAAAIQALKDMGSSTGPDDDEETDTPSQEAKKTADERKEKRGLNKRERQGESEKSEQAEIDKEVEEEDRDIEVEDKQKREFSQRERQSKEEREQAEIDKEVEEEDK</sequence>
<dbReference type="STRING" id="225359.A0A2S4PXH6"/>
<comment type="caution">
    <text evidence="3">The sequence shown here is derived from an EMBL/GenBank/DDBJ whole genome shotgun (WGS) entry which is preliminary data.</text>
</comment>